<evidence type="ECO:0000256" key="2">
    <source>
        <dbReference type="SAM" id="MobiDB-lite"/>
    </source>
</evidence>
<dbReference type="PANTHER" id="PTHR34253">
    <property type="entry name" value="PROTEIN LLP HOMOLOG"/>
    <property type="match status" value="1"/>
</dbReference>
<feature type="region of interest" description="Disordered" evidence="2">
    <location>
        <begin position="52"/>
        <end position="73"/>
    </location>
</feature>
<evidence type="ECO:0000313" key="3">
    <source>
        <dbReference type="Proteomes" id="UP000694888"/>
    </source>
</evidence>
<proteinExistence type="inferred from homology"/>
<organism evidence="3 4">
    <name type="scientific">Aplysia californica</name>
    <name type="common">California sea hare</name>
    <dbReference type="NCBI Taxonomy" id="6500"/>
    <lineage>
        <taxon>Eukaryota</taxon>
        <taxon>Metazoa</taxon>
        <taxon>Spiralia</taxon>
        <taxon>Lophotrochozoa</taxon>
        <taxon>Mollusca</taxon>
        <taxon>Gastropoda</taxon>
        <taxon>Heterobranchia</taxon>
        <taxon>Euthyneura</taxon>
        <taxon>Tectipleura</taxon>
        <taxon>Aplysiida</taxon>
        <taxon>Aplysioidea</taxon>
        <taxon>Aplysiidae</taxon>
        <taxon>Aplysia</taxon>
    </lineage>
</organism>
<keyword evidence="3" id="KW-1185">Reference proteome</keyword>
<evidence type="ECO:0000313" key="4">
    <source>
        <dbReference type="RefSeq" id="XP_005093369.1"/>
    </source>
</evidence>
<dbReference type="Proteomes" id="UP000694888">
    <property type="component" value="Unplaced"/>
</dbReference>
<reference evidence="4" key="1">
    <citation type="submission" date="2025-08" db="UniProtKB">
        <authorList>
            <consortium name="RefSeq"/>
        </authorList>
    </citation>
    <scope>IDENTIFICATION</scope>
</reference>
<dbReference type="Pfam" id="PF10169">
    <property type="entry name" value="LLPH"/>
    <property type="match status" value="1"/>
</dbReference>
<comment type="similarity">
    <text evidence="1">Belongs to the learning-associated protein family.</text>
</comment>
<dbReference type="InterPro" id="IPR018784">
    <property type="entry name" value="LLPH-like"/>
</dbReference>
<protein>
    <submittedName>
        <fullName evidence="4">Protein LLP</fullName>
    </submittedName>
</protein>
<gene>
    <name evidence="4" type="primary">LOC101850066</name>
</gene>
<dbReference type="GeneID" id="101850066"/>
<feature type="region of interest" description="Disordered" evidence="2">
    <location>
        <begin position="95"/>
        <end position="118"/>
    </location>
</feature>
<sequence length="118" mass="13893">MAKSIRSKHRRQMRNVKREHFAKKDLDRLKRLASKAKELDLDNVVTMKSAEEIKDKPSTSTSDTGMEVDNTKKVFKKKTQQNEDGHYPQWMNQRAVKKQKVKVAKLKTKKKIGKKIKW</sequence>
<dbReference type="PANTHER" id="PTHR34253:SF1">
    <property type="entry name" value="PROTEIN LLP HOMOLOG"/>
    <property type="match status" value="1"/>
</dbReference>
<dbReference type="RefSeq" id="XP_005093369.1">
    <property type="nucleotide sequence ID" value="XM_005093312.3"/>
</dbReference>
<name>A0ABM0JGV1_APLCA</name>
<accession>A0ABM0JGV1</accession>
<evidence type="ECO:0000256" key="1">
    <source>
        <dbReference type="ARBA" id="ARBA00034118"/>
    </source>
</evidence>